<dbReference type="InterPro" id="IPR016162">
    <property type="entry name" value="Ald_DH_N"/>
</dbReference>
<feature type="domain" description="Aldehyde dehydrogenase" evidence="6">
    <location>
        <begin position="51"/>
        <end position="507"/>
    </location>
</feature>
<feature type="compositionally biased region" description="Low complexity" evidence="5">
    <location>
        <begin position="13"/>
        <end position="23"/>
    </location>
</feature>
<feature type="region of interest" description="Disordered" evidence="5">
    <location>
        <begin position="1"/>
        <end position="23"/>
    </location>
</feature>
<gene>
    <name evidence="7" type="ORF">C3B54_11201</name>
</gene>
<feature type="compositionally biased region" description="Polar residues" evidence="5">
    <location>
        <begin position="1"/>
        <end position="12"/>
    </location>
</feature>
<dbReference type="Gene3D" id="3.40.309.10">
    <property type="entry name" value="Aldehyde Dehydrogenase, Chain A, domain 2"/>
    <property type="match status" value="1"/>
</dbReference>
<evidence type="ECO:0000313" key="7">
    <source>
        <dbReference type="EMBL" id="AVG23204.1"/>
    </source>
</evidence>
<sequence>MSSTVTPTSSQETGSSPAPTTSTTFKIADGSAVLEAVQSSLVCSGNGSVSDDTIDVVSPVTGDVWLSLPQSTPADVREAAARARAAQRGWATRPLHERTRAARRLHTLILDRAEDIADIIGMETGKARRNAMEEVADVAMTALYYAKNAKRHLGPHRRKAGFPILTHTVEQSVPKGLVGMITPWNYPLTIPISDAIAALLAGNAVVIKPDTQTTLSALWGMELLVEAGLPRDLFLAVTGNPAEIGEALITESDYVAFTGSTATGTHVATECAKRLIGCSVELGGKNPMIVLPDAPLDRAAKSIVQSAFSNAGQLCMSIERIYVHRDVFDDFLDKAVDTIKHLTLGVGLDYEFDIGSLVSKQQLERVGAHVQDAVARGATVHVGGAHRPDIGPYVFEPTLLTGVDESMALCREETFGPVIALYPVDSDAEAVMRANDSDYGLNASVWGSVSRATPIAHQIEAGSVNINEGFTATWTSHDAPMGGFKRSGLGRRHGREGITRFTESRTVSTQRLITIDRPDTMGNKDFAQLMIRGLRLLRHLP</sequence>
<dbReference type="GO" id="GO:0004029">
    <property type="term" value="F:aldehyde dehydrogenase (NAD+) activity"/>
    <property type="evidence" value="ECO:0007669"/>
    <property type="project" value="UniProtKB-EC"/>
</dbReference>
<dbReference type="EC" id="1.2.1.3" evidence="7"/>
<organism evidence="7 8">
    <name type="scientific">Pontimonas salivibrio</name>
    <dbReference type="NCBI Taxonomy" id="1159327"/>
    <lineage>
        <taxon>Bacteria</taxon>
        <taxon>Bacillati</taxon>
        <taxon>Actinomycetota</taxon>
        <taxon>Actinomycetes</taxon>
        <taxon>Micrococcales</taxon>
        <taxon>Microbacteriaceae</taxon>
        <taxon>Pontimonas</taxon>
    </lineage>
</organism>
<dbReference type="PANTHER" id="PTHR11699">
    <property type="entry name" value="ALDEHYDE DEHYDROGENASE-RELATED"/>
    <property type="match status" value="1"/>
</dbReference>
<comment type="similarity">
    <text evidence="1 4">Belongs to the aldehyde dehydrogenase family.</text>
</comment>
<dbReference type="InterPro" id="IPR016163">
    <property type="entry name" value="Ald_DH_C"/>
</dbReference>
<evidence type="ECO:0000313" key="8">
    <source>
        <dbReference type="Proteomes" id="UP000243077"/>
    </source>
</evidence>
<reference evidence="7 8" key="1">
    <citation type="submission" date="2018-02" db="EMBL/GenBank/DDBJ databases">
        <title>Complete genome of the streamlined marine actinobacterium Pontimonas salivibrio CL-TW6 adapted to coastal planktonic lifestype.</title>
        <authorList>
            <person name="Cho B.C."/>
            <person name="Hardies S.C."/>
            <person name="Jang G.I."/>
            <person name="Hwang C.Y."/>
        </authorList>
    </citation>
    <scope>NUCLEOTIDE SEQUENCE [LARGE SCALE GENOMIC DNA]</scope>
    <source>
        <strain evidence="7 8">CL-TW6</strain>
    </source>
</reference>
<dbReference type="InterPro" id="IPR029510">
    <property type="entry name" value="Ald_DH_CS_GLU"/>
</dbReference>
<feature type="active site" evidence="3">
    <location>
        <position position="281"/>
    </location>
</feature>
<dbReference type="Proteomes" id="UP000243077">
    <property type="component" value="Chromosome"/>
</dbReference>
<name>A0A2L2BNH0_9MICO</name>
<dbReference type="OrthoDB" id="6882680at2"/>
<dbReference type="Pfam" id="PF00171">
    <property type="entry name" value="Aldedh"/>
    <property type="match status" value="1"/>
</dbReference>
<evidence type="ECO:0000256" key="4">
    <source>
        <dbReference type="RuleBase" id="RU003345"/>
    </source>
</evidence>
<accession>A0A2L2BNH0</accession>
<dbReference type="RefSeq" id="WP_104912851.1">
    <property type="nucleotide sequence ID" value="NZ_CP026923.1"/>
</dbReference>
<dbReference type="NCBIfam" id="NF006916">
    <property type="entry name" value="PRK09407.1"/>
    <property type="match status" value="1"/>
</dbReference>
<keyword evidence="2 4" id="KW-0560">Oxidoreductase</keyword>
<dbReference type="InterPro" id="IPR016161">
    <property type="entry name" value="Ald_DH/histidinol_DH"/>
</dbReference>
<evidence type="ECO:0000259" key="6">
    <source>
        <dbReference type="Pfam" id="PF00171"/>
    </source>
</evidence>
<dbReference type="Gene3D" id="3.40.605.10">
    <property type="entry name" value="Aldehyde Dehydrogenase, Chain A, domain 1"/>
    <property type="match status" value="1"/>
</dbReference>
<dbReference type="InterPro" id="IPR015590">
    <property type="entry name" value="Aldehyde_DH_dom"/>
</dbReference>
<dbReference type="PROSITE" id="PS00687">
    <property type="entry name" value="ALDEHYDE_DEHYDR_GLU"/>
    <property type="match status" value="1"/>
</dbReference>
<dbReference type="SUPFAM" id="SSF53720">
    <property type="entry name" value="ALDH-like"/>
    <property type="match status" value="1"/>
</dbReference>
<evidence type="ECO:0000256" key="5">
    <source>
        <dbReference type="SAM" id="MobiDB-lite"/>
    </source>
</evidence>
<evidence type="ECO:0000256" key="3">
    <source>
        <dbReference type="PROSITE-ProRule" id="PRU10007"/>
    </source>
</evidence>
<dbReference type="FunFam" id="3.40.309.10:FF:000009">
    <property type="entry name" value="Aldehyde dehydrogenase A"/>
    <property type="match status" value="1"/>
</dbReference>
<evidence type="ECO:0000256" key="2">
    <source>
        <dbReference type="ARBA" id="ARBA00023002"/>
    </source>
</evidence>
<keyword evidence="8" id="KW-1185">Reference proteome</keyword>
<dbReference type="KEGG" id="psai:C3B54_11201"/>
<dbReference type="AlphaFoldDB" id="A0A2L2BNH0"/>
<dbReference type="EMBL" id="CP026923">
    <property type="protein sequence ID" value="AVG23204.1"/>
    <property type="molecule type" value="Genomic_DNA"/>
</dbReference>
<proteinExistence type="inferred from homology"/>
<evidence type="ECO:0000256" key="1">
    <source>
        <dbReference type="ARBA" id="ARBA00009986"/>
    </source>
</evidence>
<protein>
    <submittedName>
        <fullName evidence="7">Aldehyde dehydrogenase (NAD+)</fullName>
        <ecNumber evidence="7">1.2.1.3</ecNumber>
    </submittedName>
</protein>